<dbReference type="RefSeq" id="WP_013866440.1">
    <property type="nucleotide sequence ID" value="NC_015636.1"/>
</dbReference>
<evidence type="ECO:0000313" key="3">
    <source>
        <dbReference type="Proteomes" id="UP000009296"/>
    </source>
</evidence>
<organism evidence="2 3">
    <name type="scientific">Methanothermococcus okinawensis (strain DSM 14208 / JCM 11175 / IH1)</name>
    <dbReference type="NCBI Taxonomy" id="647113"/>
    <lineage>
        <taxon>Archaea</taxon>
        <taxon>Methanobacteriati</taxon>
        <taxon>Methanobacteriota</taxon>
        <taxon>Methanomada group</taxon>
        <taxon>Methanococci</taxon>
        <taxon>Methanococcales</taxon>
        <taxon>Methanococcaceae</taxon>
        <taxon>Methanothermococcus</taxon>
    </lineage>
</organism>
<protein>
    <submittedName>
        <fullName evidence="2">Uncharacterized protein</fullName>
    </submittedName>
</protein>
<gene>
    <name evidence="2" type="ordered locus">Metok_0262</name>
</gene>
<dbReference type="GeneID" id="10772379"/>
<sequence>MNLIHINASLMLIIILLLITVLIIVSICLGLNQYLTYKKAKKSWRVLYYAEMDLLENFKHNLGMSEKEYLIMVFILILSSLIFIDDMALRVITITTMISLVIILKKSKIRKVNICDKGVILDNGRVADYWKDFKGYKRIKIIFT</sequence>
<reference evidence="2" key="1">
    <citation type="submission" date="2011-05" db="EMBL/GenBank/DDBJ databases">
        <title>Complete sequence of chromosome of Methanothermococcus okinawensis IH1.</title>
        <authorList>
            <consortium name="US DOE Joint Genome Institute"/>
            <person name="Lucas S."/>
            <person name="Han J."/>
            <person name="Lapidus A."/>
            <person name="Cheng J.-F."/>
            <person name="Goodwin L."/>
            <person name="Pitluck S."/>
            <person name="Peters L."/>
            <person name="Mikhailova N."/>
            <person name="Held B."/>
            <person name="Han C."/>
            <person name="Tapia R."/>
            <person name="Land M."/>
            <person name="Hauser L."/>
            <person name="Kyrpides N."/>
            <person name="Ivanova N."/>
            <person name="Pagani I."/>
            <person name="Sieprawska-Lupa M."/>
            <person name="Takai K."/>
            <person name="Miyazaki J."/>
            <person name="Whitman W."/>
            <person name="Woyke T."/>
        </authorList>
    </citation>
    <scope>NUCLEOTIDE SEQUENCE</scope>
    <source>
        <strain evidence="2">IH1</strain>
    </source>
</reference>
<dbReference type="Proteomes" id="UP000009296">
    <property type="component" value="Chromosome"/>
</dbReference>
<feature type="transmembrane region" description="Helical" evidence="1">
    <location>
        <begin position="71"/>
        <end position="104"/>
    </location>
</feature>
<keyword evidence="3" id="KW-1185">Reference proteome</keyword>
<evidence type="ECO:0000256" key="1">
    <source>
        <dbReference type="SAM" id="Phobius"/>
    </source>
</evidence>
<dbReference type="AlphaFoldDB" id="F8ANQ6"/>
<dbReference type="HOGENOM" id="CLU_1792147_0_0_2"/>
<keyword evidence="1" id="KW-1133">Transmembrane helix</keyword>
<name>F8ANQ6_METOI</name>
<dbReference type="KEGG" id="mok:Metok_0262"/>
<dbReference type="OrthoDB" id="386720at2157"/>
<evidence type="ECO:0000313" key="2">
    <source>
        <dbReference type="EMBL" id="AEH06254.1"/>
    </source>
</evidence>
<dbReference type="EMBL" id="CP002792">
    <property type="protein sequence ID" value="AEH06254.1"/>
    <property type="molecule type" value="Genomic_DNA"/>
</dbReference>
<keyword evidence="1" id="KW-0812">Transmembrane</keyword>
<accession>F8ANQ6</accession>
<feature type="transmembrane region" description="Helical" evidence="1">
    <location>
        <begin position="12"/>
        <end position="35"/>
    </location>
</feature>
<proteinExistence type="predicted"/>
<keyword evidence="1" id="KW-0472">Membrane</keyword>